<evidence type="ECO:0000313" key="1">
    <source>
        <dbReference type="EMBL" id="TGN19484.1"/>
    </source>
</evidence>
<name>A0A4R9LYN0_9LEPT</name>
<comment type="caution">
    <text evidence="1">The sequence shown here is derived from an EMBL/GenBank/DDBJ whole genome shotgun (WGS) entry which is preliminary data.</text>
</comment>
<dbReference type="OrthoDB" id="327981at2"/>
<gene>
    <name evidence="1" type="ORF">EHS15_09125</name>
</gene>
<sequence>MESFVWEFEEDTSRYRTAVSTLLLSPASAHFLRRNLLRNRKQFQGLLHHLIEKHKSSLMDYLSNLKQKKNLRIHYQEYRNKRKGYRRVHCRPSDREWAQIGLIANGFRVSRTFIISLLLEWERFARKKKVVRVPTTYSPISYHIRFHLFKQKRSFHFRL</sequence>
<dbReference type="Pfam" id="PF07600">
    <property type="entry name" value="DUF1564"/>
    <property type="match status" value="1"/>
</dbReference>
<dbReference type="AlphaFoldDB" id="A0A4R9LYN0"/>
<dbReference type="RefSeq" id="WP_135760246.1">
    <property type="nucleotide sequence ID" value="NZ_RQHW01000031.1"/>
</dbReference>
<proteinExistence type="predicted"/>
<reference evidence="1" key="1">
    <citation type="journal article" date="2019" name="PLoS Negl. Trop. Dis.">
        <title>Revisiting the worldwide diversity of Leptospira species in the environment.</title>
        <authorList>
            <person name="Vincent A.T."/>
            <person name="Schiettekatte O."/>
            <person name="Bourhy P."/>
            <person name="Veyrier F.J."/>
            <person name="Picardeau M."/>
        </authorList>
    </citation>
    <scope>NUCLEOTIDE SEQUENCE [LARGE SCALE GENOMIC DNA]</scope>
    <source>
        <strain evidence="1">201300427</strain>
    </source>
</reference>
<evidence type="ECO:0000313" key="2">
    <source>
        <dbReference type="Proteomes" id="UP000298058"/>
    </source>
</evidence>
<accession>A0A4R9LYN0</accession>
<organism evidence="1 2">
    <name type="scientific">Leptospira idonii</name>
    <dbReference type="NCBI Taxonomy" id="1193500"/>
    <lineage>
        <taxon>Bacteria</taxon>
        <taxon>Pseudomonadati</taxon>
        <taxon>Spirochaetota</taxon>
        <taxon>Spirochaetia</taxon>
        <taxon>Leptospirales</taxon>
        <taxon>Leptospiraceae</taxon>
        <taxon>Leptospira</taxon>
    </lineage>
</organism>
<dbReference type="InterPro" id="IPR011458">
    <property type="entry name" value="DUF1564"/>
</dbReference>
<dbReference type="EMBL" id="RQHW01000031">
    <property type="protein sequence ID" value="TGN19484.1"/>
    <property type="molecule type" value="Genomic_DNA"/>
</dbReference>
<keyword evidence="2" id="KW-1185">Reference proteome</keyword>
<dbReference type="Proteomes" id="UP000298058">
    <property type="component" value="Unassembled WGS sequence"/>
</dbReference>
<protein>
    <submittedName>
        <fullName evidence="1">DUF1564 family protein</fullName>
    </submittedName>
</protein>